<dbReference type="PANTHER" id="PTHR40781">
    <property type="match status" value="1"/>
</dbReference>
<evidence type="ECO:0000313" key="2">
    <source>
        <dbReference type="EMBL" id="KAJ6262863.1"/>
    </source>
</evidence>
<accession>A0AAD6J1R1</accession>
<proteinExistence type="predicted"/>
<name>A0AAD6J1R1_DREDA</name>
<evidence type="ECO:0000259" key="1">
    <source>
        <dbReference type="Pfam" id="PF24494"/>
    </source>
</evidence>
<dbReference type="Pfam" id="PF24494">
    <property type="entry name" value="DUF7587"/>
    <property type="match status" value="1"/>
</dbReference>
<comment type="caution">
    <text evidence="2">The sequence shown here is derived from an EMBL/GenBank/DDBJ whole genome shotgun (WGS) entry which is preliminary data.</text>
</comment>
<keyword evidence="3" id="KW-1185">Reference proteome</keyword>
<dbReference type="PANTHER" id="PTHR40781:SF1">
    <property type="match status" value="1"/>
</dbReference>
<dbReference type="InterPro" id="IPR056009">
    <property type="entry name" value="DUF7587"/>
</dbReference>
<dbReference type="AlphaFoldDB" id="A0AAD6J1R1"/>
<reference evidence="2" key="1">
    <citation type="submission" date="2023-01" db="EMBL/GenBank/DDBJ databases">
        <title>The chitinases involved in constricting ring structure development in the nematode-trapping fungus Drechslerella dactyloides.</title>
        <authorList>
            <person name="Wang R."/>
            <person name="Zhang L."/>
            <person name="Tang P."/>
            <person name="Li S."/>
            <person name="Liang L."/>
        </authorList>
    </citation>
    <scope>NUCLEOTIDE SEQUENCE</scope>
    <source>
        <strain evidence="2">YMF1.00031</strain>
    </source>
</reference>
<gene>
    <name evidence="2" type="ORF">Dda_1420</name>
</gene>
<dbReference type="Proteomes" id="UP001221413">
    <property type="component" value="Unassembled WGS sequence"/>
</dbReference>
<protein>
    <recommendedName>
        <fullName evidence="1">DUF7587 domain-containing protein</fullName>
    </recommendedName>
</protein>
<sequence length="162" mass="18655">MANNIAFPVMHPEEIPDYLYRVHVSGRSRTIYYFDEGFSCTALGRINIRNYGQLFTAVNNHLDWRCDAPSHLISTFDDRKHALNWAGKYLDRFPGAEAHLMKIDTDEIKNSVGRRIPIIHAGDIVDQYPEMRPNHVHRKYLNHEVLVLYKIPADAIVAATPI</sequence>
<organism evidence="2 3">
    <name type="scientific">Drechslerella dactyloides</name>
    <name type="common">Nematode-trapping fungus</name>
    <name type="synonym">Arthrobotrys dactyloides</name>
    <dbReference type="NCBI Taxonomy" id="74499"/>
    <lineage>
        <taxon>Eukaryota</taxon>
        <taxon>Fungi</taxon>
        <taxon>Dikarya</taxon>
        <taxon>Ascomycota</taxon>
        <taxon>Pezizomycotina</taxon>
        <taxon>Orbiliomycetes</taxon>
        <taxon>Orbiliales</taxon>
        <taxon>Orbiliaceae</taxon>
        <taxon>Drechslerella</taxon>
    </lineage>
</organism>
<evidence type="ECO:0000313" key="3">
    <source>
        <dbReference type="Proteomes" id="UP001221413"/>
    </source>
</evidence>
<feature type="domain" description="DUF7587" evidence="1">
    <location>
        <begin position="15"/>
        <end position="159"/>
    </location>
</feature>
<dbReference type="EMBL" id="JAQGDS010000002">
    <property type="protein sequence ID" value="KAJ6262863.1"/>
    <property type="molecule type" value="Genomic_DNA"/>
</dbReference>